<evidence type="ECO:0000256" key="3">
    <source>
        <dbReference type="ARBA" id="ARBA00011738"/>
    </source>
</evidence>
<dbReference type="SUPFAM" id="SSF109755">
    <property type="entry name" value="PhoU-like"/>
    <property type="match status" value="1"/>
</dbReference>
<reference evidence="9 10" key="1">
    <citation type="journal article" date="2010" name="Stand. Genomic Sci.">
        <title>Complete genome sequence of Methanoplanus petrolearius type strain (SEBR 4847).</title>
        <authorList>
            <person name="Brambilla E."/>
            <person name="Djao O.D."/>
            <person name="Daligault H."/>
            <person name="Lapidus A."/>
            <person name="Lucas S."/>
            <person name="Hammon N."/>
            <person name="Nolan M."/>
            <person name="Tice H."/>
            <person name="Cheng J.F."/>
            <person name="Han C."/>
            <person name="Tapia R."/>
            <person name="Goodwin L."/>
            <person name="Pitluck S."/>
            <person name="Liolios K."/>
            <person name="Ivanova N."/>
            <person name="Mavromatis K."/>
            <person name="Mikhailova N."/>
            <person name="Pati A."/>
            <person name="Chen A."/>
            <person name="Palaniappan K."/>
            <person name="Land M."/>
            <person name="Hauser L."/>
            <person name="Chang Y.J."/>
            <person name="Jeffries C.D."/>
            <person name="Rohde M."/>
            <person name="Spring S."/>
            <person name="Sikorski J."/>
            <person name="Goker M."/>
            <person name="Woyke T."/>
            <person name="Bristow J."/>
            <person name="Eisen J.A."/>
            <person name="Markowitz V."/>
            <person name="Hugenholtz P."/>
            <person name="Kyrpides N.C."/>
            <person name="Klenk H.P."/>
        </authorList>
    </citation>
    <scope>NUCLEOTIDE SEQUENCE [LARGE SCALE GENOMIC DNA]</scope>
    <source>
        <strain evidence="10">DSM 11571 / OCM 486 / SEBR 4847</strain>
    </source>
</reference>
<dbReference type="GO" id="GO:0030643">
    <property type="term" value="P:intracellular phosphate ion homeostasis"/>
    <property type="evidence" value="ECO:0007669"/>
    <property type="project" value="InterPro"/>
</dbReference>
<evidence type="ECO:0000313" key="9">
    <source>
        <dbReference type="EMBL" id="ADN36245.1"/>
    </source>
</evidence>
<comment type="function">
    <text evidence="7">Plays a role in the regulation of phosphate uptake.</text>
</comment>
<dbReference type="Gene3D" id="1.20.58.220">
    <property type="entry name" value="Phosphate transport system protein phou homolog 2, domain 2"/>
    <property type="match status" value="1"/>
</dbReference>
<dbReference type="RefSeq" id="WP_013329422.1">
    <property type="nucleotide sequence ID" value="NC_014507.1"/>
</dbReference>
<sequence length="216" mass="25147">MSDKFQSDLKKLKEYTIEMGEFSITMFRDSLKALNDMDEKLANDVIGRKRKLAEYNNNIDEETLRVLTLYHPVASDIRFISCISQMNTSLYRLGRNGKDIAKLITILPNTPHLNVFKNICHMGDYVANMIADVLEAFRTGDISKILDLGKRDNYVDNLQETIFRESFTYMMEDSSNISRCIEYVMVSRYLERMGDHACLMGEKVYFMIEGKKIEFH</sequence>
<dbReference type="PANTHER" id="PTHR42930:SF3">
    <property type="entry name" value="PHOSPHATE-SPECIFIC TRANSPORT SYSTEM ACCESSORY PROTEIN PHOU"/>
    <property type="match status" value="1"/>
</dbReference>
<evidence type="ECO:0000256" key="5">
    <source>
        <dbReference type="ARBA" id="ARBA00022490"/>
    </source>
</evidence>
<dbReference type="GO" id="GO:0005737">
    <property type="term" value="C:cytoplasm"/>
    <property type="evidence" value="ECO:0007669"/>
    <property type="project" value="UniProtKB-SubCell"/>
</dbReference>
<dbReference type="EMBL" id="CP002117">
    <property type="protein sequence ID" value="ADN36245.1"/>
    <property type="molecule type" value="Genomic_DNA"/>
</dbReference>
<gene>
    <name evidence="9" type="ordered locus">Mpet_1487</name>
</gene>
<dbReference type="PIRSF" id="PIRSF003107">
    <property type="entry name" value="PhoU"/>
    <property type="match status" value="1"/>
</dbReference>
<evidence type="ECO:0000313" key="10">
    <source>
        <dbReference type="Proteomes" id="UP000006565"/>
    </source>
</evidence>
<evidence type="ECO:0000259" key="8">
    <source>
        <dbReference type="Pfam" id="PF01895"/>
    </source>
</evidence>
<proteinExistence type="inferred from homology"/>
<feature type="domain" description="PhoU" evidence="8">
    <location>
        <begin position="119"/>
        <end position="203"/>
    </location>
</feature>
<dbReference type="FunFam" id="1.20.58.220:FF:000004">
    <property type="entry name" value="Phosphate-specific transport system accessory protein PhoU"/>
    <property type="match status" value="1"/>
</dbReference>
<dbReference type="eggNOG" id="arCOG00232">
    <property type="taxonomic scope" value="Archaea"/>
</dbReference>
<keyword evidence="4 7" id="KW-0813">Transport</keyword>
<dbReference type="PANTHER" id="PTHR42930">
    <property type="entry name" value="PHOSPHATE-SPECIFIC TRANSPORT SYSTEM ACCESSORY PROTEIN PHOU"/>
    <property type="match status" value="1"/>
</dbReference>
<dbReference type="OrthoDB" id="7738at2157"/>
<feature type="domain" description="PhoU" evidence="8">
    <location>
        <begin position="17"/>
        <end position="103"/>
    </location>
</feature>
<dbReference type="AlphaFoldDB" id="E1RG10"/>
<evidence type="ECO:0000256" key="4">
    <source>
        <dbReference type="ARBA" id="ARBA00022448"/>
    </source>
</evidence>
<keyword evidence="10" id="KW-1185">Reference proteome</keyword>
<evidence type="ECO:0000256" key="7">
    <source>
        <dbReference type="PIRNR" id="PIRNR003107"/>
    </source>
</evidence>
<dbReference type="GO" id="GO:0006817">
    <property type="term" value="P:phosphate ion transport"/>
    <property type="evidence" value="ECO:0007669"/>
    <property type="project" value="UniProtKB-KW"/>
</dbReference>
<protein>
    <recommendedName>
        <fullName evidence="7">Phosphate-specific transport system accessory protein PhoU</fullName>
    </recommendedName>
</protein>
<accession>E1RG10</accession>
<dbReference type="HOGENOM" id="CLU_078518_3_0_2"/>
<comment type="similarity">
    <text evidence="2 7">Belongs to the PhoU family.</text>
</comment>
<keyword evidence="5 7" id="KW-0963">Cytoplasm</keyword>
<dbReference type="Pfam" id="PF01895">
    <property type="entry name" value="PhoU"/>
    <property type="match status" value="2"/>
</dbReference>
<name>E1RG10_METP4</name>
<keyword evidence="6 7" id="KW-0592">Phosphate transport</keyword>
<dbReference type="STRING" id="679926.Mpet_1487"/>
<evidence type="ECO:0000256" key="1">
    <source>
        <dbReference type="ARBA" id="ARBA00004496"/>
    </source>
</evidence>
<dbReference type="Proteomes" id="UP000006565">
    <property type="component" value="Chromosome"/>
</dbReference>
<dbReference type="NCBIfam" id="TIGR02135">
    <property type="entry name" value="phoU_full"/>
    <property type="match status" value="1"/>
</dbReference>
<evidence type="ECO:0000256" key="6">
    <source>
        <dbReference type="ARBA" id="ARBA00022592"/>
    </source>
</evidence>
<comment type="subcellular location">
    <subcellularLocation>
        <location evidence="1 7">Cytoplasm</location>
    </subcellularLocation>
</comment>
<comment type="subunit">
    <text evidence="3 7">Homodimer.</text>
</comment>
<dbReference type="InterPro" id="IPR038078">
    <property type="entry name" value="PhoU-like_sf"/>
</dbReference>
<dbReference type="GeneID" id="9743957"/>
<dbReference type="GO" id="GO:0045936">
    <property type="term" value="P:negative regulation of phosphate metabolic process"/>
    <property type="evidence" value="ECO:0007669"/>
    <property type="project" value="InterPro"/>
</dbReference>
<dbReference type="KEGG" id="mpi:Mpet_1487"/>
<evidence type="ECO:0000256" key="2">
    <source>
        <dbReference type="ARBA" id="ARBA00008107"/>
    </source>
</evidence>
<dbReference type="InterPro" id="IPR026022">
    <property type="entry name" value="PhoU_dom"/>
</dbReference>
<organism evidence="9 10">
    <name type="scientific">Methanolacinia petrolearia (strain DSM 11571 / OCM 486 / SEBR 4847)</name>
    <name type="common">Methanoplanus petrolearius</name>
    <dbReference type="NCBI Taxonomy" id="679926"/>
    <lineage>
        <taxon>Archaea</taxon>
        <taxon>Methanobacteriati</taxon>
        <taxon>Methanobacteriota</taxon>
        <taxon>Stenosarchaea group</taxon>
        <taxon>Methanomicrobia</taxon>
        <taxon>Methanomicrobiales</taxon>
        <taxon>Methanomicrobiaceae</taxon>
        <taxon>Methanolacinia</taxon>
    </lineage>
</organism>
<dbReference type="InterPro" id="IPR028366">
    <property type="entry name" value="PhoU"/>
</dbReference>